<organism evidence="3 4">
    <name type="scientific">Mycena venus</name>
    <dbReference type="NCBI Taxonomy" id="2733690"/>
    <lineage>
        <taxon>Eukaryota</taxon>
        <taxon>Fungi</taxon>
        <taxon>Dikarya</taxon>
        <taxon>Basidiomycota</taxon>
        <taxon>Agaricomycotina</taxon>
        <taxon>Agaricomycetes</taxon>
        <taxon>Agaricomycetidae</taxon>
        <taxon>Agaricales</taxon>
        <taxon>Marasmiineae</taxon>
        <taxon>Mycenaceae</taxon>
        <taxon>Mycena</taxon>
    </lineage>
</organism>
<dbReference type="Proteomes" id="UP000620124">
    <property type="component" value="Unassembled WGS sequence"/>
</dbReference>
<protein>
    <submittedName>
        <fullName evidence="3">WD40 repeat-like protein</fullName>
    </submittedName>
</protein>
<gene>
    <name evidence="3" type="ORF">MVEN_00590200</name>
</gene>
<dbReference type="Pfam" id="PF24883">
    <property type="entry name" value="NPHP3_N"/>
    <property type="match status" value="1"/>
</dbReference>
<sequence>MQGAEKDIFLPLCANQDQSSAGAVEIGSLRVSVRALSSLEATKLFLLSAENSVNDLRRSSKTAARYKAGYEALNPICGILDIVGPLIAFSPEPICTAVVGVSVKEQIEQDADVLALIKTIEDIYCMVAGTTELHTERECMSVALEHTLRELVTTLGDCTRFMLAFCKSSFLGVARTAEKAKELKELHAGLAKTSENLERTLLLEMALSAKKLSRDVEMIAADVALDHLACVHMSTDGRPQCTDAAHAATLAAIKLWLTSPLNNGKNICWLRDGKSAAPVVTTLFLDCLDAHHLVGNFFFEKDQPKRDPALLIQTLAAQLASSYDADALKIAIAQRIQADKNIVNRCLEEQFEQLLLMPLLAQVPARPIMLLVDGLEWCGTGKGQEESVMQDMLKRVLRVLVEGSAHFPPNVRLLISGWQDQSVLVLEGCDRVENLMGL</sequence>
<dbReference type="InterPro" id="IPR056884">
    <property type="entry name" value="NPHP3-like_N"/>
</dbReference>
<dbReference type="EMBL" id="JACAZI010000004">
    <property type="protein sequence ID" value="KAF7362429.1"/>
    <property type="molecule type" value="Genomic_DNA"/>
</dbReference>
<dbReference type="AlphaFoldDB" id="A0A8H6YNT5"/>
<feature type="domain" description="Nephrocystin 3-like N-terminal" evidence="2">
    <location>
        <begin position="266"/>
        <end position="415"/>
    </location>
</feature>
<evidence type="ECO:0000313" key="3">
    <source>
        <dbReference type="EMBL" id="KAF7362429.1"/>
    </source>
</evidence>
<dbReference type="OrthoDB" id="2919022at2759"/>
<proteinExistence type="predicted"/>
<reference evidence="3" key="1">
    <citation type="submission" date="2020-05" db="EMBL/GenBank/DDBJ databases">
        <title>Mycena genomes resolve the evolution of fungal bioluminescence.</title>
        <authorList>
            <person name="Tsai I.J."/>
        </authorList>
    </citation>
    <scope>NUCLEOTIDE SEQUENCE</scope>
    <source>
        <strain evidence="3">CCC161011</strain>
    </source>
</reference>
<evidence type="ECO:0000259" key="2">
    <source>
        <dbReference type="Pfam" id="PF24883"/>
    </source>
</evidence>
<keyword evidence="4" id="KW-1185">Reference proteome</keyword>
<evidence type="ECO:0000313" key="4">
    <source>
        <dbReference type="Proteomes" id="UP000620124"/>
    </source>
</evidence>
<keyword evidence="1" id="KW-0677">Repeat</keyword>
<name>A0A8H6YNT5_9AGAR</name>
<accession>A0A8H6YNT5</accession>
<comment type="caution">
    <text evidence="3">The sequence shown here is derived from an EMBL/GenBank/DDBJ whole genome shotgun (WGS) entry which is preliminary data.</text>
</comment>
<evidence type="ECO:0000256" key="1">
    <source>
        <dbReference type="ARBA" id="ARBA00022737"/>
    </source>
</evidence>